<evidence type="ECO:0000313" key="5">
    <source>
        <dbReference type="Proteomes" id="UP000008810"/>
    </source>
</evidence>
<dbReference type="InterPro" id="IPR006580">
    <property type="entry name" value="Znf_TTF"/>
</dbReference>
<feature type="region of interest" description="Disordered" evidence="1">
    <location>
        <begin position="20"/>
        <end position="50"/>
    </location>
</feature>
<dbReference type="Gramene" id="PNT64653">
    <property type="protein sequence ID" value="PNT64653"/>
    <property type="gene ID" value="BRADI_4g30981v3"/>
</dbReference>
<dbReference type="EMBL" id="CM000883">
    <property type="protein sequence ID" value="PNT64653.1"/>
    <property type="molecule type" value="Genomic_DNA"/>
</dbReference>
<dbReference type="SMART" id="SM00597">
    <property type="entry name" value="ZnF_TTF"/>
    <property type="match status" value="1"/>
</dbReference>
<dbReference type="InterPro" id="IPR012337">
    <property type="entry name" value="RNaseH-like_sf"/>
</dbReference>
<dbReference type="PANTHER" id="PTHR45749">
    <property type="match status" value="1"/>
</dbReference>
<reference evidence="3 4" key="1">
    <citation type="journal article" date="2010" name="Nature">
        <title>Genome sequencing and analysis of the model grass Brachypodium distachyon.</title>
        <authorList>
            <consortium name="International Brachypodium Initiative"/>
        </authorList>
    </citation>
    <scope>NUCLEOTIDE SEQUENCE [LARGE SCALE GENOMIC DNA]</scope>
    <source>
        <strain evidence="3 4">Bd21</strain>
    </source>
</reference>
<dbReference type="InterPro" id="IPR025398">
    <property type="entry name" value="DUF4371"/>
</dbReference>
<evidence type="ECO:0000313" key="3">
    <source>
        <dbReference type="EMBL" id="PNT64653.1"/>
    </source>
</evidence>
<feature type="domain" description="TTF-type" evidence="2">
    <location>
        <begin position="104"/>
        <end position="189"/>
    </location>
</feature>
<evidence type="ECO:0000313" key="4">
    <source>
        <dbReference type="EnsemblPlants" id="PNT64653"/>
    </source>
</evidence>
<dbReference type="GO" id="GO:0046983">
    <property type="term" value="F:protein dimerization activity"/>
    <property type="evidence" value="ECO:0007669"/>
    <property type="project" value="InterPro"/>
</dbReference>
<dbReference type="AlphaFoldDB" id="A0A2K2CRM4"/>
<protein>
    <recommendedName>
        <fullName evidence="2">TTF-type domain-containing protein</fullName>
    </recommendedName>
</protein>
<keyword evidence="5" id="KW-1185">Reference proteome</keyword>
<sequence>MSTPDIARNPDEWAIVVVEEAPEENNVDNNMDDNNVSDHEPVFNSPESASVDEEPVFSTDIYDPINWDNLDNKVRDMLVEKGPQREENFEYPLDADGRHFSYIHYSGKLSNGEVRDRKWLVYSKLGKNVFCFCCKLFSSNHCKNSLGRDGFYDWRHISVRLKEHEASVEHLTNMKSWNELRARLSKHETIDKELQQEISKEKERIRQVLFRIIAIVKFLGKRSLAFRGSSEQLYNAINEHLRRIEKKEIHYHYLSHKIQNELISLMASDINNSIIKIVKKAKYFSVILDCTPDVSHQEQLSFLVRCVNMFDGKIKTGEFFLGFLILQDTSGEEIFNVLVESIKSFGLNIDDIRGQGYDNGSNMEGKYKGVQKRLLDKNGRAFYMPCACHSLNLTLYDMAKSCEKAITFFGIVQRIYVLFSGSTKRWNVLLGHVEGFTMKSLSNTRWESRIKSVKAIRYQALQIRSALQELRDDTTAEAKDRSDANNLFEVLGSFQFILGMVIWHDILFAINTVSKKLQSPSMCIEAALQQIEGMKSYFATYRSEGFSTSLITATEIASEMSVEPSFPEKCIAVRKKHFDENDCDEAILQARWILKFEELQSFKDIFGFLMSTESLKSLGGFELRDCCTKLAKTFSLHGSYDVELNDLISELTVIKSSLPDRPMSAMEIFELVREEECYPNVSIAYRILFTMPVTAASAERSFSKLKLLKNYLRSTMSQERLNGLATLCIEKKLVDEIDTHSIIDDFASRNVRRNFQVFDG</sequence>
<evidence type="ECO:0000259" key="2">
    <source>
        <dbReference type="SMART" id="SM00597"/>
    </source>
</evidence>
<dbReference type="OrthoDB" id="665918at2759"/>
<dbReference type="Pfam" id="PF05699">
    <property type="entry name" value="Dimer_Tnp_hAT"/>
    <property type="match status" value="1"/>
</dbReference>
<organism evidence="3">
    <name type="scientific">Brachypodium distachyon</name>
    <name type="common">Purple false brome</name>
    <name type="synonym">Trachynia distachya</name>
    <dbReference type="NCBI Taxonomy" id="15368"/>
    <lineage>
        <taxon>Eukaryota</taxon>
        <taxon>Viridiplantae</taxon>
        <taxon>Streptophyta</taxon>
        <taxon>Embryophyta</taxon>
        <taxon>Tracheophyta</taxon>
        <taxon>Spermatophyta</taxon>
        <taxon>Magnoliopsida</taxon>
        <taxon>Liliopsida</taxon>
        <taxon>Poales</taxon>
        <taxon>Poaceae</taxon>
        <taxon>BOP clade</taxon>
        <taxon>Pooideae</taxon>
        <taxon>Stipodae</taxon>
        <taxon>Brachypodieae</taxon>
        <taxon>Brachypodium</taxon>
    </lineage>
</organism>
<gene>
    <name evidence="3" type="ORF">BRADI_4g30981v3</name>
</gene>
<evidence type="ECO:0000256" key="1">
    <source>
        <dbReference type="SAM" id="MobiDB-lite"/>
    </source>
</evidence>
<dbReference type="Pfam" id="PF14291">
    <property type="entry name" value="DUF4371"/>
    <property type="match status" value="1"/>
</dbReference>
<dbReference type="EnsemblPlants" id="PNT64653">
    <property type="protein sequence ID" value="PNT64653"/>
    <property type="gene ID" value="BRADI_4g30981v3"/>
</dbReference>
<dbReference type="InParanoid" id="A0A2K2CRM4"/>
<dbReference type="SUPFAM" id="SSF53098">
    <property type="entry name" value="Ribonuclease H-like"/>
    <property type="match status" value="1"/>
</dbReference>
<proteinExistence type="predicted"/>
<reference evidence="3" key="2">
    <citation type="submission" date="2017-06" db="EMBL/GenBank/DDBJ databases">
        <title>WGS assembly of Brachypodium distachyon.</title>
        <authorList>
            <consortium name="The International Brachypodium Initiative"/>
            <person name="Lucas S."/>
            <person name="Harmon-Smith M."/>
            <person name="Lail K."/>
            <person name="Tice H."/>
            <person name="Grimwood J."/>
            <person name="Bruce D."/>
            <person name="Barry K."/>
            <person name="Shu S."/>
            <person name="Lindquist E."/>
            <person name="Wang M."/>
            <person name="Pitluck S."/>
            <person name="Vogel J.P."/>
            <person name="Garvin D.F."/>
            <person name="Mockler T.C."/>
            <person name="Schmutz J."/>
            <person name="Rokhsar D."/>
            <person name="Bevan M.W."/>
        </authorList>
    </citation>
    <scope>NUCLEOTIDE SEQUENCE</scope>
    <source>
        <strain evidence="3">Bd21</strain>
    </source>
</reference>
<accession>A0A2K2CRM4</accession>
<name>A0A2K2CRM4_BRADI</name>
<reference evidence="4" key="3">
    <citation type="submission" date="2018-08" db="UniProtKB">
        <authorList>
            <consortium name="EnsemblPlants"/>
        </authorList>
    </citation>
    <scope>IDENTIFICATION</scope>
    <source>
        <strain evidence="4">cv. Bd21</strain>
    </source>
</reference>
<dbReference type="PANTHER" id="PTHR45749:SF24">
    <property type="entry name" value="TTF-TYPE DOMAIN-CONTAINING PROTEIN"/>
    <property type="match status" value="1"/>
</dbReference>
<dbReference type="InterPro" id="IPR008906">
    <property type="entry name" value="HATC_C_dom"/>
</dbReference>
<dbReference type="Proteomes" id="UP000008810">
    <property type="component" value="Chromosome 4"/>
</dbReference>